<dbReference type="EMBL" id="UINC01068880">
    <property type="protein sequence ID" value="SVC01830.1"/>
    <property type="molecule type" value="Genomic_DNA"/>
</dbReference>
<name>A0A382IQ76_9ZZZZ</name>
<protein>
    <submittedName>
        <fullName evidence="2">Uncharacterized protein</fullName>
    </submittedName>
</protein>
<reference evidence="2" key="1">
    <citation type="submission" date="2018-05" db="EMBL/GenBank/DDBJ databases">
        <authorList>
            <person name="Lanie J.A."/>
            <person name="Ng W.-L."/>
            <person name="Kazmierczak K.M."/>
            <person name="Andrzejewski T.M."/>
            <person name="Davidsen T.M."/>
            <person name="Wayne K.J."/>
            <person name="Tettelin H."/>
            <person name="Glass J.I."/>
            <person name="Rusch D."/>
            <person name="Podicherti R."/>
            <person name="Tsui H.-C.T."/>
            <person name="Winkler M.E."/>
        </authorList>
    </citation>
    <scope>NUCLEOTIDE SEQUENCE</scope>
</reference>
<feature type="compositionally biased region" description="Basic and acidic residues" evidence="1">
    <location>
        <begin position="14"/>
        <end position="24"/>
    </location>
</feature>
<evidence type="ECO:0000256" key="1">
    <source>
        <dbReference type="SAM" id="MobiDB-lite"/>
    </source>
</evidence>
<organism evidence="2">
    <name type="scientific">marine metagenome</name>
    <dbReference type="NCBI Taxonomy" id="408172"/>
    <lineage>
        <taxon>unclassified sequences</taxon>
        <taxon>metagenomes</taxon>
        <taxon>ecological metagenomes</taxon>
    </lineage>
</organism>
<feature type="region of interest" description="Disordered" evidence="1">
    <location>
        <begin position="1"/>
        <end position="24"/>
    </location>
</feature>
<proteinExistence type="predicted"/>
<sequence>YENQRTLDNNYFEHLPEARRAGAT</sequence>
<gene>
    <name evidence="2" type="ORF">METZ01_LOCUS254684</name>
</gene>
<accession>A0A382IQ76</accession>
<feature type="non-terminal residue" evidence="2">
    <location>
        <position position="1"/>
    </location>
</feature>
<evidence type="ECO:0000313" key="2">
    <source>
        <dbReference type="EMBL" id="SVC01830.1"/>
    </source>
</evidence>
<dbReference type="AlphaFoldDB" id="A0A382IQ76"/>